<dbReference type="PRINTS" id="PR01415">
    <property type="entry name" value="ANKYRIN"/>
</dbReference>
<accession>A0AA38XCI3</accession>
<feature type="repeat" description="ANK" evidence="3">
    <location>
        <begin position="1414"/>
        <end position="1448"/>
    </location>
</feature>
<evidence type="ECO:0000313" key="6">
    <source>
        <dbReference type="EMBL" id="KAJ9610945.1"/>
    </source>
</evidence>
<protein>
    <recommendedName>
        <fullName evidence="8">NACHT domain-containing protein</fullName>
    </recommendedName>
</protein>
<feature type="repeat" description="ANK" evidence="3">
    <location>
        <begin position="1533"/>
        <end position="1565"/>
    </location>
</feature>
<keyword evidence="7" id="KW-1185">Reference proteome</keyword>
<feature type="repeat" description="ANK" evidence="3">
    <location>
        <begin position="1763"/>
        <end position="1795"/>
    </location>
</feature>
<dbReference type="PANTHER" id="PTHR24123:SF33">
    <property type="entry name" value="PROTEIN HOS4"/>
    <property type="match status" value="1"/>
</dbReference>
<dbReference type="InterPro" id="IPR002110">
    <property type="entry name" value="Ankyrin_rpt"/>
</dbReference>
<feature type="domain" description="Nephrocystin 3-like N-terminal" evidence="5">
    <location>
        <begin position="16"/>
        <end position="175"/>
    </location>
</feature>
<proteinExistence type="predicted"/>
<dbReference type="Gene3D" id="3.40.50.300">
    <property type="entry name" value="P-loop containing nucleotide triphosphate hydrolases"/>
    <property type="match status" value="1"/>
</dbReference>
<dbReference type="PROSITE" id="PS50297">
    <property type="entry name" value="ANK_REP_REGION"/>
    <property type="match status" value="11"/>
</dbReference>
<dbReference type="SUPFAM" id="SSF48403">
    <property type="entry name" value="Ankyrin repeat"/>
    <property type="match status" value="4"/>
</dbReference>
<dbReference type="Gene3D" id="1.25.40.20">
    <property type="entry name" value="Ankyrin repeat-containing domain"/>
    <property type="match status" value="9"/>
</dbReference>
<gene>
    <name evidence="6" type="ORF">H2204_015342</name>
</gene>
<evidence type="ECO:0000256" key="2">
    <source>
        <dbReference type="ARBA" id="ARBA00023043"/>
    </source>
</evidence>
<keyword evidence="1" id="KW-0677">Repeat</keyword>
<feature type="repeat" description="ANK" evidence="3">
    <location>
        <begin position="1563"/>
        <end position="1595"/>
    </location>
</feature>
<dbReference type="Pfam" id="PF00023">
    <property type="entry name" value="Ank"/>
    <property type="match status" value="1"/>
</dbReference>
<evidence type="ECO:0000256" key="3">
    <source>
        <dbReference type="PROSITE-ProRule" id="PRU00023"/>
    </source>
</evidence>
<evidence type="ECO:0000259" key="4">
    <source>
        <dbReference type="Pfam" id="PF22939"/>
    </source>
</evidence>
<sequence>SDSCDLKKHLATRTAGTCQWLQERQAFQDWYSSPVKSLLWLEGIPGSGKSVVTSSVIEQLVDNVTPVLYFFIRRTIDCNKSPASLIRDWLSQLLSYSLSLTGQLTTEMTHHPSISTLTFDSLWQIFISTISGMNRVYCIIDGLDELASGNEGFYARINELAHIKPSAVKTLVATRQLAAAEQVLTKGTYTKVKLSRQNTEGDIATFVRSRLHSFDFFDLDEEGRRQLGDMICRLSNGLFLYARLAIDELLVKSHELGREYLKSSLSDLPKGVENMYASILNEHRLRTGTSLEQQLTILRWVTHATRPLRLIELANVLNIPKGESAVQSSQAEAKAEVRRSCGPLLEVLPDETVQVIHYSLTEYLTDQRRAADDPGADLTYPVIAQDHAHYVISTVCLRYLSFSWFLTPWDEESDYHDLEDNDSRFAGDEIRWKNECRERSRDFPFLDYAANNWATHVHVYGKRDNELFAALDSFLLIKQQLLRNWLNFFWLARHGWSRAPQNFKALHVAAIFGLTSYGEHLLGMDESAASVETTENRSCLSYAAEMGHTATVALLLKHCDPKAHSSSRLTALDYAAQCGHVSTVRLLLNAAIDPVAPVTKCDRPGSWCCSYKKIKDKQSLRLAIQKGETRVVQALLDYMSPDDLKQTGVDPTPLHWAAKYGRAEIAAILLDRGRIPVDSKNKHGHTPLYKAASCGSAAVVRVLLGHGADYGLMFRAKRTWSKDLQPEISLLHACADRQTSNDSNLAHTEDIVQIALELLKAGIDVNIRDSTGKTPLHKASAAFGQSQMTCLLLQHGANPSASDNMGNEPLHNSAPHDIPVLVGAGADPNARRKDGKTPLLAFLSELYVDHTQVVKALIESGADVNLQDREGNSALMLSLRECYNPVFDLLLESGADPNTKNNQGKGILHEINKNGPLLGSPAVMRLLKERRIDINAQDNNGETALFLSTLRGEPQKLSMLLDAGADINIHDFRGRSLLHASVGSVPGIFPDVNQFHNCREKVSMLRRFLALGLDPSAIDLQGNTALIELAKADWNTSPLPLHKQENGYRLEAIDILLSSGASPFHRNTDGRTCLHLCASNVDRVWANGQCTPNMVGKNLPIHAFLKLGFDIEDKDKNGNTALHAAAFVSGTSGRIGEYHVSPLLEAGADPTSINNDLKTPLHLAAEARQCSSVEILAKAMRSNQKLDHQDSLGKTALHYAACAGRLASVRSLLRAGASHSIEDGEGQTPLHVAATYASDDYSGLAPLETRQNHDIILELLAAGAGADDKGYKGMTLEDIPIQLACEQIDEKFAQAKPVGLTGINRSHHPQDINETVLWRLGTKYQVPAESIEAMIQGRDIRRLTELLCDASRRWDHITTNSLLCLNPELLFSCPENPDYSISCGPPLHIMALSGWDRMMSRYLSNDSLDKVGQYNQTLLHYAVRCETNNLDVLKLLVEYGLDVNTRAEHPPDQHYDSSSTPGPTALHHLATSNYYWCVEALEYLVSVGGDISIDNGFEQDCLQIAMQRGGFWKHEMVAALLNLGADPRTADGNSRTVLSSAVEGGDMAMVQTLLDHGVDLNQGSRTPLHAAVQYRNIEMVTLLLEKGAKVDFDPESEIEYEQYHHYVSILATCCESSSIFNANDANKATKILNLLVLAGADVNEKADDGCALMHWLAERNGLLGCIIKAGASIECLNNKGQSPLLVACASNHSQGSPHCGFDHAALELLKAGANAAIIDQSGKNALHLLLEKANSRTESAEESKRVTEALLAAGCSPSVSDNEGWTPLHAALKNGRFAQAAVLVEAGADILASDPGRNSALHHTARFASRHPFRQSRDWSSEDPAPFITRWLQAGVDINGANKAGATPIFLAVEGEFANETLQLYLAAGADITHRDNDGQGLLHTIAKGSKSLCRDLQQGVCYNRCICSEEDSGGIFEAAKFKLLLEAGLDPRLEDHLQRTPLDLAAAGGLTKILDLFVE</sequence>
<feature type="repeat" description="ANK" evidence="3">
    <location>
        <begin position="649"/>
        <end position="673"/>
    </location>
</feature>
<dbReference type="InterPro" id="IPR036770">
    <property type="entry name" value="Ankyrin_rpt-contain_sf"/>
</dbReference>
<dbReference type="Pfam" id="PF22939">
    <property type="entry name" value="WHD_GPIID"/>
    <property type="match status" value="1"/>
</dbReference>
<dbReference type="EMBL" id="JAPDRN010000236">
    <property type="protein sequence ID" value="KAJ9610945.1"/>
    <property type="molecule type" value="Genomic_DNA"/>
</dbReference>
<dbReference type="SMART" id="SM00248">
    <property type="entry name" value="ANK"/>
    <property type="match status" value="27"/>
</dbReference>
<dbReference type="Pfam" id="PF12796">
    <property type="entry name" value="Ank_2"/>
    <property type="match status" value="8"/>
</dbReference>
<dbReference type="InterPro" id="IPR027417">
    <property type="entry name" value="P-loop_NTPase"/>
</dbReference>
<dbReference type="PROSITE" id="PS50088">
    <property type="entry name" value="ANK_REPEAT"/>
    <property type="match status" value="13"/>
</dbReference>
<feature type="non-terminal residue" evidence="6">
    <location>
        <position position="1"/>
    </location>
</feature>
<reference evidence="6" key="1">
    <citation type="submission" date="2022-10" db="EMBL/GenBank/DDBJ databases">
        <title>Culturing micro-colonial fungi from biological soil crusts in the Mojave desert and describing Neophaeococcomyces mojavensis, and introducing the new genera and species Taxawa tesnikishii.</title>
        <authorList>
            <person name="Kurbessoian T."/>
            <person name="Stajich J.E."/>
        </authorList>
    </citation>
    <scope>NUCLEOTIDE SEQUENCE</scope>
    <source>
        <strain evidence="6">TK_35</strain>
    </source>
</reference>
<dbReference type="SUPFAM" id="SSF52540">
    <property type="entry name" value="P-loop containing nucleoside triphosphate hydrolases"/>
    <property type="match status" value="1"/>
</dbReference>
<evidence type="ECO:0000259" key="5">
    <source>
        <dbReference type="Pfam" id="PF24883"/>
    </source>
</evidence>
<organism evidence="6 7">
    <name type="scientific">Knufia peltigerae</name>
    <dbReference type="NCBI Taxonomy" id="1002370"/>
    <lineage>
        <taxon>Eukaryota</taxon>
        <taxon>Fungi</taxon>
        <taxon>Dikarya</taxon>
        <taxon>Ascomycota</taxon>
        <taxon>Pezizomycotina</taxon>
        <taxon>Eurotiomycetes</taxon>
        <taxon>Chaetothyriomycetidae</taxon>
        <taxon>Chaetothyriales</taxon>
        <taxon>Trichomeriaceae</taxon>
        <taxon>Knufia</taxon>
    </lineage>
</organism>
<dbReference type="InterPro" id="IPR056884">
    <property type="entry name" value="NPHP3-like_N"/>
</dbReference>
<comment type="caution">
    <text evidence="6">The sequence shown here is derived from an EMBL/GenBank/DDBJ whole genome shotgun (WGS) entry which is preliminary data.</text>
</comment>
<evidence type="ECO:0000256" key="1">
    <source>
        <dbReference type="ARBA" id="ARBA00022737"/>
    </source>
</evidence>
<feature type="repeat" description="ANK" evidence="3">
    <location>
        <begin position="683"/>
        <end position="715"/>
    </location>
</feature>
<feature type="domain" description="GPI inositol-deacylase winged helix" evidence="4">
    <location>
        <begin position="296"/>
        <end position="372"/>
    </location>
</feature>
<feature type="repeat" description="ANK" evidence="3">
    <location>
        <begin position="1117"/>
        <end position="1155"/>
    </location>
</feature>
<keyword evidence="2 3" id="KW-0040">ANK repeat</keyword>
<evidence type="ECO:0000313" key="7">
    <source>
        <dbReference type="Proteomes" id="UP001172681"/>
    </source>
</evidence>
<dbReference type="InterPro" id="IPR051165">
    <property type="entry name" value="Multifunctional_ANK_Repeat"/>
</dbReference>
<dbReference type="Proteomes" id="UP001172681">
    <property type="component" value="Unassembled WGS sequence"/>
</dbReference>
<feature type="repeat" description="ANK" evidence="3">
    <location>
        <begin position="834"/>
        <end position="869"/>
    </location>
</feature>
<evidence type="ECO:0008006" key="8">
    <source>
        <dbReference type="Google" id="ProtNLM"/>
    </source>
</evidence>
<feature type="repeat" description="ANK" evidence="3">
    <location>
        <begin position="1192"/>
        <end position="1224"/>
    </location>
</feature>
<dbReference type="Pfam" id="PF24883">
    <property type="entry name" value="NPHP3_N"/>
    <property type="match status" value="1"/>
</dbReference>
<feature type="repeat" description="ANK" evidence="3">
    <location>
        <begin position="870"/>
        <end position="902"/>
    </location>
</feature>
<name>A0AA38XCI3_9EURO</name>
<dbReference type="InterPro" id="IPR054471">
    <property type="entry name" value="GPIID_WHD"/>
</dbReference>
<dbReference type="PANTHER" id="PTHR24123">
    <property type="entry name" value="ANKYRIN REPEAT-CONTAINING"/>
    <property type="match status" value="1"/>
</dbReference>
<feature type="repeat" description="ANK" evidence="3">
    <location>
        <begin position="771"/>
        <end position="804"/>
    </location>
</feature>
<feature type="repeat" description="ANK" evidence="3">
    <location>
        <begin position="940"/>
        <end position="972"/>
    </location>
</feature>
<feature type="repeat" description="ANK" evidence="3">
    <location>
        <begin position="1844"/>
        <end position="1877"/>
    </location>
</feature>